<keyword evidence="2" id="KW-1185">Reference proteome</keyword>
<dbReference type="RefSeq" id="WP_207337261.1">
    <property type="nucleotide sequence ID" value="NZ_JAFMYU010000018.1"/>
</dbReference>
<sequence>MWEIQPWDNDVAADWFSSIMDKSKLAVLVRKTLTLAVGETIDPEHSPKLRSAAYFLLHLGYVYVWPIEKLDDDLTLAIQALKVVLADQDYCYSTEMTNQVKTEIRLLEDRLNKYKINN</sequence>
<evidence type="ECO:0000313" key="2">
    <source>
        <dbReference type="Proteomes" id="UP000664795"/>
    </source>
</evidence>
<dbReference type="EMBL" id="JAFMYU010000018">
    <property type="protein sequence ID" value="MBO0933304.1"/>
    <property type="molecule type" value="Genomic_DNA"/>
</dbReference>
<dbReference type="AlphaFoldDB" id="A0A939G6X6"/>
<accession>A0A939G6X6</accession>
<proteinExistence type="predicted"/>
<name>A0A939G6X6_9BACT</name>
<protein>
    <submittedName>
        <fullName evidence="1">Uncharacterized protein</fullName>
    </submittedName>
</protein>
<reference evidence="1 2" key="1">
    <citation type="submission" date="2021-03" db="EMBL/GenBank/DDBJ databases">
        <title>Fibrella sp. HMF5036 genome sequencing and assembly.</title>
        <authorList>
            <person name="Kang H."/>
            <person name="Kim H."/>
            <person name="Bae S."/>
            <person name="Joh K."/>
        </authorList>
    </citation>
    <scope>NUCLEOTIDE SEQUENCE [LARGE SCALE GENOMIC DNA]</scope>
    <source>
        <strain evidence="1 2">HMF5036</strain>
    </source>
</reference>
<evidence type="ECO:0000313" key="1">
    <source>
        <dbReference type="EMBL" id="MBO0933304.1"/>
    </source>
</evidence>
<dbReference type="Proteomes" id="UP000664795">
    <property type="component" value="Unassembled WGS sequence"/>
</dbReference>
<organism evidence="1 2">
    <name type="scientific">Fibrella aquatilis</name>
    <dbReference type="NCBI Taxonomy" id="2817059"/>
    <lineage>
        <taxon>Bacteria</taxon>
        <taxon>Pseudomonadati</taxon>
        <taxon>Bacteroidota</taxon>
        <taxon>Cytophagia</taxon>
        <taxon>Cytophagales</taxon>
        <taxon>Spirosomataceae</taxon>
        <taxon>Fibrella</taxon>
    </lineage>
</organism>
<comment type="caution">
    <text evidence="1">The sequence shown here is derived from an EMBL/GenBank/DDBJ whole genome shotgun (WGS) entry which is preliminary data.</text>
</comment>
<gene>
    <name evidence="1" type="ORF">J2I48_20005</name>
</gene>